<dbReference type="Pfam" id="PF01835">
    <property type="entry name" value="MG2"/>
    <property type="match status" value="1"/>
</dbReference>
<dbReference type="PROSITE" id="PS51257">
    <property type="entry name" value="PROKAR_LIPOPROTEIN"/>
    <property type="match status" value="1"/>
</dbReference>
<comment type="similarity">
    <text evidence="1">Belongs to the protease inhibitor I39 (alpha-2-macroglobulin) family. Bacterial alpha-2-macroglobulin subfamily.</text>
</comment>
<sequence>MSLFSRLRAAFLVIFFASSCAFAAQKPQVPVLQAPALQAQGLQNRVVKPYANGDLSSSATRLEQTLADDSAELRAHVSLFDLRRQAVALGQKGGVAKTLPVLGAIVAAAPDSVADWLLFARASLAASGPKSDQSDALKDQAQAAAFAAYRHARVKTEEAAALALIGEIFASRESWRDALNAYRASLDAFALPPVQKTYADLREKYGFRALDYKIDNESASPRVCFQFSEDLARGRGDFSPYVTLDGRSDAAVSSEERQICVEGLKHGEHYHIALRRGLPSAVGESLPRNLDYVVFVRDRSPQAHFTGRNYVLPRIGPEGVPIVSVNTARVKVRIFRIGDRNLLPTVSSEDFLAQLSAMRLKQFGDRDGEKIWSGTLDVKSELNQDVVTDFPVLEVLGRPQPGVYVMSAAASDDLSASNDDEDDYSLRATQWFVVSDLALTALSGRDGVTVLARSLATAEPKAGVDVRLIAKNNELLAKAVTDAKGEARFAPGFSRGQGGLAPGLVIVSDGKADYDFLNLQQNAFDLTDRGVKGRDPPGALDAFVYAERGVYRSGETVHLAALLRDAGGIAAAAPLTMVVKRPDGVEFKRASLPDQGLGGRAFDVVLPADAASGGWTVQAFSDPKSPAIGETGFLVEDYVPERLDMVLTPKSAAARPGETTRIGVAVRYLYGAPGANLIVNGDVEIDAAGDHGLPALKDYEAGVADEDFSPVKNELDDAPTTDAKGEAVLKVDIPAVKATRPLEAKIAVRAGEAGGHAIERLAYLPLLPSGGLIGVKKDFANLSEGSRARFDVIAVGPDGLRTTRRNVRWSLYRISNDYQWYKQDGRWNFEQIKSSRRVADGAVDLTPDAPAKIAAVVGLGQYRLDLRDDDPKDLQTSVTFDVGWSGEAKAETPDRLDVTLDKPAYAAGETMKLKIFARSDSTATIAVLGDGVKATLDADLKKGDNEIALPVGKDWGVGAYALVLAHRPLDKAAGRMPGRAIGLAWFAVDPAAHRLDIALNAPERSRPRGKLELPIELAGLAAGEEAYVTVAAVDVGILNLTRYQTPDPREHFFGQRALSTEIRDIYGYLIDGLQGSRGRIRSGGDSGGEETSAEKPNQEPLALYSGVVRVGPDGKAKVSFDLPAFNGTVRVMAVAWSKNRTGSASADVIVRDAVVVQASLPRFLALDDQSRLNLRFDNVEGAAGDYQLSVDLHGPLASDDAALRQTIKLGVGAKASVDIPLRATGVGAASLDVRLTGPQFEATQSLALNVEPGTSALVERSFHDLQPGESLVLSRDLLAEFIPTTGAVTASASPLGAVDVAGLLTALDVYPWFCSEQTVSRAMPLLYLSKLPGAERQAIEGDIPSRVNRAIAILLSRQDSSGGFGLWSAEGGEDLWLTAFVSDFLTRARENKYAVPQRAMDQALDRLRNFVVNASDVKAENSAALAYALYVLARNGRPVAGDLRYFVDARLDAFATPFARAQLAAASALIGDRARAAKTFNAASAALQTAKTSALSRADYGSLLRDGAGLLTLASESQADQAVILKTAQVVDRAAAATPHASTQEESWMVLAAQAFGAQAEAQNFVIDGAEHKGVFAMRYDDSVLTAKKVTIVNRGQAPVRLAISVSGRPVAKAPAESHGYRIERGFYRLDGTPVAPNEIKQNDRLVVALKITETEAAFARLILEDRLPAGLEIDNPNLYDGGSAEGLEWVKATVTPTHTEYKDDRFVAAFERSGSDKATFAVAYIVRAVTPGTYVSPPATIEDMYRPERFGRTGFGGVEISAGGKK</sequence>
<feature type="region of interest" description="Disordered" evidence="3">
    <location>
        <begin position="1079"/>
        <end position="1098"/>
    </location>
</feature>
<comment type="caution">
    <text evidence="7">The sequence shown here is derived from an EMBL/GenBank/DDBJ whole genome shotgun (WGS) entry which is preliminary data.</text>
</comment>
<dbReference type="InterPro" id="IPR011625">
    <property type="entry name" value="A2M_N_BRD"/>
</dbReference>
<dbReference type="Gene3D" id="2.60.40.1930">
    <property type="match status" value="1"/>
</dbReference>
<dbReference type="Pfam" id="PF21142">
    <property type="entry name" value="A2M_bMG2"/>
    <property type="match status" value="1"/>
</dbReference>
<dbReference type="SMART" id="SM01359">
    <property type="entry name" value="A2M_N_2"/>
    <property type="match status" value="1"/>
</dbReference>
<feature type="domain" description="Alpha-2-macroglobulin" evidence="6">
    <location>
        <begin position="1101"/>
        <end position="1190"/>
    </location>
</feature>
<accession>A0ABS9ZAD2</accession>
<dbReference type="PIRSF" id="PIRSF038980">
    <property type="entry name" value="A2M_bac"/>
    <property type="match status" value="1"/>
</dbReference>
<evidence type="ECO:0000256" key="3">
    <source>
        <dbReference type="SAM" id="MobiDB-lite"/>
    </source>
</evidence>
<gene>
    <name evidence="7" type="ORF">K2U94_18100</name>
</gene>
<dbReference type="InterPro" id="IPR026284">
    <property type="entry name" value="A2MG_proteobact"/>
</dbReference>
<evidence type="ECO:0000259" key="6">
    <source>
        <dbReference type="SMART" id="SM01360"/>
    </source>
</evidence>
<dbReference type="SMART" id="SM01360">
    <property type="entry name" value="A2M"/>
    <property type="match status" value="1"/>
</dbReference>
<evidence type="ECO:0000256" key="4">
    <source>
        <dbReference type="SAM" id="SignalP"/>
    </source>
</evidence>
<feature type="signal peptide" evidence="4">
    <location>
        <begin position="1"/>
        <end position="23"/>
    </location>
</feature>
<evidence type="ECO:0000259" key="5">
    <source>
        <dbReference type="SMART" id="SM01359"/>
    </source>
</evidence>
<keyword evidence="2 4" id="KW-0732">Signal</keyword>
<dbReference type="InterPro" id="IPR001599">
    <property type="entry name" value="Macroglobln_a2"/>
</dbReference>
<feature type="chain" id="PRO_5047528815" evidence="4">
    <location>
        <begin position="24"/>
        <end position="1767"/>
    </location>
</feature>
<dbReference type="PANTHER" id="PTHR40094:SF1">
    <property type="entry name" value="UBIQUITIN DOMAIN-CONTAINING PROTEIN"/>
    <property type="match status" value="1"/>
</dbReference>
<dbReference type="Pfam" id="PF17973">
    <property type="entry name" value="bMG10"/>
    <property type="match status" value="1"/>
</dbReference>
<dbReference type="Pfam" id="PF00207">
    <property type="entry name" value="A2M"/>
    <property type="match status" value="1"/>
</dbReference>
<dbReference type="Proteomes" id="UP001139104">
    <property type="component" value="Unassembled WGS sequence"/>
</dbReference>
<dbReference type="Pfam" id="PF17962">
    <property type="entry name" value="bMG6"/>
    <property type="match status" value="1"/>
</dbReference>
<protein>
    <submittedName>
        <fullName evidence="7">Alpha-2-macroglobulin family protein</fullName>
    </submittedName>
</protein>
<evidence type="ECO:0000256" key="1">
    <source>
        <dbReference type="ARBA" id="ARBA00010556"/>
    </source>
</evidence>
<dbReference type="PANTHER" id="PTHR40094">
    <property type="entry name" value="ALPHA-2-MACROGLOBULIN HOMOLOG"/>
    <property type="match status" value="1"/>
</dbReference>
<keyword evidence="8" id="KW-1185">Reference proteome</keyword>
<dbReference type="Pfam" id="PF07703">
    <property type="entry name" value="A2M_BRD"/>
    <property type="match status" value="1"/>
</dbReference>
<dbReference type="InterPro" id="IPR008930">
    <property type="entry name" value="Terpenoid_cyclase/PrenylTrfase"/>
</dbReference>
<evidence type="ECO:0000256" key="2">
    <source>
        <dbReference type="ARBA" id="ARBA00022729"/>
    </source>
</evidence>
<dbReference type="InterPro" id="IPR021868">
    <property type="entry name" value="Alpha_2_Macroglob_MG3"/>
</dbReference>
<feature type="domain" description="Alpha-2-macroglobulin bait region" evidence="5">
    <location>
        <begin position="896"/>
        <end position="1040"/>
    </location>
</feature>
<name>A0ABS9ZAD2_9HYPH</name>
<dbReference type="InterPro" id="IPR041246">
    <property type="entry name" value="Bact_MG10"/>
</dbReference>
<dbReference type="RefSeq" id="WP_243068542.1">
    <property type="nucleotide sequence ID" value="NZ_JAIVFK010000005.1"/>
</dbReference>
<dbReference type="Pfam" id="PF11974">
    <property type="entry name" value="bMG3"/>
    <property type="match status" value="1"/>
</dbReference>
<dbReference type="InterPro" id="IPR002890">
    <property type="entry name" value="MG2"/>
</dbReference>
<dbReference type="InterPro" id="IPR041462">
    <property type="entry name" value="Bact_A2M_MG6"/>
</dbReference>
<proteinExistence type="inferred from homology"/>
<dbReference type="Gene3D" id="1.50.10.20">
    <property type="match status" value="1"/>
</dbReference>
<reference evidence="7" key="1">
    <citation type="journal article" date="2022" name="ISME J.">
        <title>Identification of active gaseous-alkane degraders at natural gas seeps.</title>
        <authorList>
            <person name="Farhan Ul Haque M."/>
            <person name="Hernandez M."/>
            <person name="Crombie A.T."/>
            <person name="Murrell J.C."/>
        </authorList>
    </citation>
    <scope>NUCLEOTIDE SEQUENCE</scope>
    <source>
        <strain evidence="7">PC2</strain>
    </source>
</reference>
<evidence type="ECO:0000313" key="8">
    <source>
        <dbReference type="Proteomes" id="UP001139104"/>
    </source>
</evidence>
<dbReference type="InterPro" id="IPR041203">
    <property type="entry name" value="Bact_A2M_MG5"/>
</dbReference>
<dbReference type="EMBL" id="JAIVFP010000001">
    <property type="protein sequence ID" value="MCI4684655.1"/>
    <property type="molecule type" value="Genomic_DNA"/>
</dbReference>
<dbReference type="Pfam" id="PF17972">
    <property type="entry name" value="bMG5"/>
    <property type="match status" value="1"/>
</dbReference>
<dbReference type="InterPro" id="IPR049120">
    <property type="entry name" value="A2M_bMG2"/>
</dbReference>
<dbReference type="InterPro" id="IPR051802">
    <property type="entry name" value="YfhM-like"/>
</dbReference>
<dbReference type="SUPFAM" id="SSF48239">
    <property type="entry name" value="Terpenoid cyclases/Protein prenyltransferases"/>
    <property type="match status" value="1"/>
</dbReference>
<organism evidence="7 8">
    <name type="scientific">Candidatus Rhodoblastus alkanivorans</name>
    <dbReference type="NCBI Taxonomy" id="2954117"/>
    <lineage>
        <taxon>Bacteria</taxon>
        <taxon>Pseudomonadati</taxon>
        <taxon>Pseudomonadota</taxon>
        <taxon>Alphaproteobacteria</taxon>
        <taxon>Hyphomicrobiales</taxon>
        <taxon>Rhodoblastaceae</taxon>
        <taxon>Rhodoblastus</taxon>
    </lineage>
</organism>
<evidence type="ECO:0000313" key="7">
    <source>
        <dbReference type="EMBL" id="MCI4684655.1"/>
    </source>
</evidence>
<dbReference type="CDD" id="cd02891">
    <property type="entry name" value="A2M_like"/>
    <property type="match status" value="1"/>
</dbReference>